<dbReference type="PANTHER" id="PTHR43140:SF1">
    <property type="entry name" value="TYPE I RESTRICTION ENZYME ECOKI SPECIFICITY SUBUNIT"/>
    <property type="match status" value="1"/>
</dbReference>
<dbReference type="Pfam" id="PF01420">
    <property type="entry name" value="Methylase_S"/>
    <property type="match status" value="2"/>
</dbReference>
<dbReference type="CDD" id="cd17268">
    <property type="entry name" value="RMtype1_S_Ara36733I_TRD1-CR1_like"/>
    <property type="match status" value="2"/>
</dbReference>
<evidence type="ECO:0000256" key="2">
    <source>
        <dbReference type="ARBA" id="ARBA00022747"/>
    </source>
</evidence>
<proteinExistence type="inferred from homology"/>
<dbReference type="SUPFAM" id="SSF116734">
    <property type="entry name" value="DNA methylase specificity domain"/>
    <property type="match status" value="2"/>
</dbReference>
<keyword evidence="7" id="KW-1185">Reference proteome</keyword>
<dbReference type="InterPro" id="IPR051212">
    <property type="entry name" value="Type-I_RE_S_subunit"/>
</dbReference>
<dbReference type="Gene3D" id="3.90.220.20">
    <property type="entry name" value="DNA methylase specificity domains"/>
    <property type="match status" value="2"/>
</dbReference>
<feature type="domain" description="Type I restriction modification DNA specificity" evidence="5">
    <location>
        <begin position="15"/>
        <end position="189"/>
    </location>
</feature>
<evidence type="ECO:0000256" key="1">
    <source>
        <dbReference type="ARBA" id="ARBA00010923"/>
    </source>
</evidence>
<reference evidence="6 7" key="1">
    <citation type="submission" date="2023-05" db="EMBL/GenBank/DDBJ databases">
        <title>Draft genome of Paenibacillus sp. CCS26.</title>
        <authorList>
            <person name="Akita H."/>
            <person name="Shinto Y."/>
            <person name="Kimura Z."/>
        </authorList>
    </citation>
    <scope>NUCLEOTIDE SEQUENCE [LARGE SCALE GENOMIC DNA]</scope>
    <source>
        <strain evidence="6 7">CCS26</strain>
    </source>
</reference>
<keyword evidence="3" id="KW-0238">DNA-binding</keyword>
<protein>
    <submittedName>
        <fullName evidence="6">Type I restriction system specificity protein</fullName>
    </submittedName>
</protein>
<evidence type="ECO:0000313" key="6">
    <source>
        <dbReference type="EMBL" id="GMK46614.1"/>
    </source>
</evidence>
<organism evidence="6 7">
    <name type="scientific">Paenibacillus glycanilyticus</name>
    <dbReference type="NCBI Taxonomy" id="126569"/>
    <lineage>
        <taxon>Bacteria</taxon>
        <taxon>Bacillati</taxon>
        <taxon>Bacillota</taxon>
        <taxon>Bacilli</taxon>
        <taxon>Bacillales</taxon>
        <taxon>Paenibacillaceae</taxon>
        <taxon>Paenibacillus</taxon>
    </lineage>
</organism>
<sequence length="416" mass="46721">MINPNSINKLLDGVEVEWKPLGEVGKFTRGKRFVKTDMLSEGFPCIHYGEMYTHYNIWANTPKSFLSHDLAAKLRVANHGDVVIVAAGETIEDIGNGTAWLGNTGVVIHDACFSYRSSLNPKYVSYFLRTKHFHDQIKKHISTGKISAINETGLRKAKIPIPPPEVQEEIVRILDAFTELTAKLTAELTAEFTARKKQYTYYRDKLLTFDEGEVEWKTLGAVGELVRGNGLPKTDFTECGVPAIHYGQIYTYYGTFTTETKSFVSYETAQKLKTVDTGDVVITNTSENLDDVGKAVAYLGKVQAVTGGHATIFKPSNQISGKYLAYFTQTQMFANQKRKYAKGTKVIDVSATDMSKIIIPIPPLTDQERIVSILDKFDALTSSITEGLRREIELRKKQYEYYRNMLLSFPKSEVEA</sequence>
<dbReference type="InterPro" id="IPR000055">
    <property type="entry name" value="Restrct_endonuc_typeI_TRD"/>
</dbReference>
<keyword evidence="2" id="KW-0680">Restriction system</keyword>
<feature type="domain" description="Type I restriction modification DNA specificity" evidence="5">
    <location>
        <begin position="214"/>
        <end position="393"/>
    </location>
</feature>
<dbReference type="Proteomes" id="UP001285921">
    <property type="component" value="Unassembled WGS sequence"/>
</dbReference>
<evidence type="ECO:0000313" key="7">
    <source>
        <dbReference type="Proteomes" id="UP001285921"/>
    </source>
</evidence>
<dbReference type="RefSeq" id="WP_317980842.1">
    <property type="nucleotide sequence ID" value="NZ_BTCL01000013.1"/>
</dbReference>
<comment type="caution">
    <text evidence="6">The sequence shown here is derived from an EMBL/GenBank/DDBJ whole genome shotgun (WGS) entry which is preliminary data.</text>
</comment>
<dbReference type="InterPro" id="IPR044946">
    <property type="entry name" value="Restrct_endonuc_typeI_TRD_sf"/>
</dbReference>
<evidence type="ECO:0000256" key="4">
    <source>
        <dbReference type="ARBA" id="ARBA00038652"/>
    </source>
</evidence>
<comment type="subunit">
    <text evidence="4">The methyltransferase is composed of M and S polypeptides.</text>
</comment>
<dbReference type="EMBL" id="BTCL01000013">
    <property type="protein sequence ID" value="GMK46614.1"/>
    <property type="molecule type" value="Genomic_DNA"/>
</dbReference>
<evidence type="ECO:0000259" key="5">
    <source>
        <dbReference type="Pfam" id="PF01420"/>
    </source>
</evidence>
<dbReference type="PANTHER" id="PTHR43140">
    <property type="entry name" value="TYPE-1 RESTRICTION ENZYME ECOKI SPECIFICITY PROTEIN"/>
    <property type="match status" value="1"/>
</dbReference>
<gene>
    <name evidence="6" type="primary">hsdS-2</name>
    <name evidence="6" type="ORF">PghCCS26_37430</name>
</gene>
<comment type="similarity">
    <text evidence="1">Belongs to the type-I restriction system S methylase family.</text>
</comment>
<evidence type="ECO:0000256" key="3">
    <source>
        <dbReference type="ARBA" id="ARBA00023125"/>
    </source>
</evidence>
<name>A0ABQ6NP86_9BACL</name>
<accession>A0ABQ6NP86</accession>